<organism evidence="2 3">
    <name type="scientific">Trichocoleus desertorum GB2-A4</name>
    <dbReference type="NCBI Taxonomy" id="2933944"/>
    <lineage>
        <taxon>Bacteria</taxon>
        <taxon>Bacillati</taxon>
        <taxon>Cyanobacteriota</taxon>
        <taxon>Cyanophyceae</taxon>
        <taxon>Leptolyngbyales</taxon>
        <taxon>Trichocoleusaceae</taxon>
        <taxon>Trichocoleus</taxon>
    </lineage>
</organism>
<proteinExistence type="predicted"/>
<evidence type="ECO:0000313" key="2">
    <source>
        <dbReference type="EMBL" id="MEP0819887.1"/>
    </source>
</evidence>
<protein>
    <submittedName>
        <fullName evidence="2">Uncharacterized protein</fullName>
    </submittedName>
</protein>
<evidence type="ECO:0000256" key="1">
    <source>
        <dbReference type="SAM" id="SignalP"/>
    </source>
</evidence>
<keyword evidence="1" id="KW-0732">Signal</keyword>
<name>A0ABV0JDM4_9CYAN</name>
<keyword evidence="3" id="KW-1185">Reference proteome</keyword>
<feature type="chain" id="PRO_5045453212" evidence="1">
    <location>
        <begin position="27"/>
        <end position="141"/>
    </location>
</feature>
<dbReference type="EMBL" id="JAMPKM010000017">
    <property type="protein sequence ID" value="MEP0819887.1"/>
    <property type="molecule type" value="Genomic_DNA"/>
</dbReference>
<sequence length="141" mass="14856">MKTYKYWLAVPTALVVALTVAGSAQSKPLPVAPGFQPDPQVLTGTSGGAKSSDCGYVSNTPSQVIQVTQAVPYLRFAVQSEGQPTLLIDGPGGRFCSLADTYSQKPAQISGFWSPGTYSVYVGDRGQGQHAYRLSISQAPN</sequence>
<dbReference type="Proteomes" id="UP001464891">
    <property type="component" value="Unassembled WGS sequence"/>
</dbReference>
<evidence type="ECO:0000313" key="3">
    <source>
        <dbReference type="Proteomes" id="UP001464891"/>
    </source>
</evidence>
<feature type="signal peptide" evidence="1">
    <location>
        <begin position="1"/>
        <end position="26"/>
    </location>
</feature>
<reference evidence="2 3" key="1">
    <citation type="submission" date="2022-04" db="EMBL/GenBank/DDBJ databases">
        <title>Positive selection, recombination, and allopatry shape intraspecific diversity of widespread and dominant cyanobacteria.</title>
        <authorList>
            <person name="Wei J."/>
            <person name="Shu W."/>
            <person name="Hu C."/>
        </authorList>
    </citation>
    <scope>NUCLEOTIDE SEQUENCE [LARGE SCALE GENOMIC DNA]</scope>
    <source>
        <strain evidence="2 3">GB2-A4</strain>
    </source>
</reference>
<comment type="caution">
    <text evidence="2">The sequence shown here is derived from an EMBL/GenBank/DDBJ whole genome shotgun (WGS) entry which is preliminary data.</text>
</comment>
<dbReference type="RefSeq" id="WP_190432891.1">
    <property type="nucleotide sequence ID" value="NZ_JAMPKM010000017.1"/>
</dbReference>
<gene>
    <name evidence="2" type="ORF">NC998_22550</name>
</gene>
<accession>A0ABV0JDM4</accession>